<keyword evidence="2" id="KW-0326">Glycosidase</keyword>
<dbReference type="GO" id="GO:0005975">
    <property type="term" value="P:carbohydrate metabolic process"/>
    <property type="evidence" value="ECO:0007669"/>
    <property type="project" value="InterPro"/>
</dbReference>
<dbReference type="SUPFAM" id="SSF51445">
    <property type="entry name" value="(Trans)glycosidases"/>
    <property type="match status" value="2"/>
</dbReference>
<feature type="domain" description="Glycoside hydrolase family 42 N-terminal" evidence="3">
    <location>
        <begin position="340"/>
        <end position="458"/>
    </location>
</feature>
<evidence type="ECO:0000256" key="2">
    <source>
        <dbReference type="ARBA" id="ARBA00023295"/>
    </source>
</evidence>
<reference evidence="5 6" key="1">
    <citation type="journal article" date="2013" name="Genome Announc.">
        <title>Complete Genome Sequence of the Thermophilic and Facultatively Chemolithoautotrophic Sulfate Reducer Archaeoglobus sulfaticallidus Strain PM70-1T.</title>
        <authorList>
            <person name="Stokke R."/>
            <person name="Hocking W.P."/>
            <person name="Steinsbu B.O."/>
            <person name="Steen I.H."/>
        </authorList>
    </citation>
    <scope>NUCLEOTIDE SEQUENCE [LARGE SCALE GENOMIC DNA]</scope>
    <source>
        <strain evidence="5">PM70-1</strain>
    </source>
</reference>
<dbReference type="EMBL" id="CP005290">
    <property type="protein sequence ID" value="AGK60917.1"/>
    <property type="molecule type" value="Genomic_DNA"/>
</dbReference>
<dbReference type="STRING" id="387631.Asulf_00911"/>
<dbReference type="InterPro" id="IPR023296">
    <property type="entry name" value="Glyco_hydro_beta-prop_sf"/>
</dbReference>
<dbReference type="eggNOG" id="arCOG04084">
    <property type="taxonomic scope" value="Archaea"/>
</dbReference>
<evidence type="ECO:0000313" key="6">
    <source>
        <dbReference type="Proteomes" id="UP000013307"/>
    </source>
</evidence>
<keyword evidence="6" id="KW-1185">Reference proteome</keyword>
<accession>N0BF72</accession>
<keyword evidence="1" id="KW-0378">Hydrolase</keyword>
<dbReference type="Proteomes" id="UP000013307">
    <property type="component" value="Chromosome"/>
</dbReference>
<dbReference type="GO" id="GO:0009341">
    <property type="term" value="C:beta-galactosidase complex"/>
    <property type="evidence" value="ECO:0007669"/>
    <property type="project" value="InterPro"/>
</dbReference>
<evidence type="ECO:0000259" key="3">
    <source>
        <dbReference type="Pfam" id="PF02449"/>
    </source>
</evidence>
<dbReference type="PANTHER" id="PTHR12631">
    <property type="entry name" value="ALPHA-L-IDURONIDASE"/>
    <property type="match status" value="1"/>
</dbReference>
<protein>
    <recommendedName>
        <fullName evidence="7">Asl1-like glycosyl hydrolase catalytic domain-containing protein</fullName>
    </recommendedName>
</protein>
<proteinExistence type="predicted"/>
<feature type="domain" description="Asl1-like glycosyl hydrolase catalytic" evidence="4">
    <location>
        <begin position="910"/>
        <end position="1001"/>
    </location>
</feature>
<dbReference type="PROSITE" id="PS51257">
    <property type="entry name" value="PROKAR_LIPOPROTEIN"/>
    <property type="match status" value="1"/>
</dbReference>
<dbReference type="AlphaFoldDB" id="N0BF72"/>
<organism evidence="5 6">
    <name type="scientific">Archaeoglobus sulfaticallidus PM70-1</name>
    <dbReference type="NCBI Taxonomy" id="387631"/>
    <lineage>
        <taxon>Archaea</taxon>
        <taxon>Methanobacteriati</taxon>
        <taxon>Methanobacteriota</taxon>
        <taxon>Archaeoglobi</taxon>
        <taxon>Archaeoglobales</taxon>
        <taxon>Archaeoglobaceae</taxon>
        <taxon>Archaeoglobus</taxon>
    </lineage>
</organism>
<dbReference type="HOGENOM" id="CLU_281407_0_0_2"/>
<dbReference type="Gene3D" id="3.20.20.80">
    <property type="entry name" value="Glycosidases"/>
    <property type="match status" value="2"/>
</dbReference>
<dbReference type="InterPro" id="IPR013529">
    <property type="entry name" value="Glyco_hydro_42_N"/>
</dbReference>
<dbReference type="PANTHER" id="PTHR12631:SF10">
    <property type="entry name" value="BETA-XYLOSIDASE-LIKE PROTEIN-RELATED"/>
    <property type="match status" value="1"/>
</dbReference>
<dbReference type="Pfam" id="PF11790">
    <property type="entry name" value="Glyco_hydro_cc"/>
    <property type="match status" value="1"/>
</dbReference>
<name>N0BF72_9EURY</name>
<dbReference type="InterPro" id="IPR051923">
    <property type="entry name" value="Glycosyl_Hydrolase_39"/>
</dbReference>
<sequence>MHLTWKVATVVILTVLIVSVSGCIMRNNLEKHIKTGEKSSSEAPFILAASSEDGIHFSESEKVIQGSVPEVLKVNGKFLMYYVIPGEDEIRIAESEDGIHFHNSQVVIEKGDEYDKFGAVDPAVIQISENLFRMYYVGWEEDIPGGWGRNSLLTAISTDGIHWKKERKILSKEKLSDVAVIRIENGFRIYYSDKDNLYAFDSADGVNITKDWGRIMERVSVPFVLKTDNEYRLYYTKVPDSPEEGIDVYLSTSKDGINFTGEKLILENADAPCVIKVNEKFVIYYHIPPPPPPEASGEEKSVLRSMPQGTATLSDRFGFVCFDPLAISDLNLGWLRPHPGPFIWDKIEPERGKYDFSEADEVVREAQAMGLNILATIWPYAKWDQEKWGNIDRFVEKRDFPELPFSRYKPYNMQAYKEFVKALVERYDGDGFNDMPGLTKPIKYWEVINEPSTGIICKFEGKNAGFFKGDAEDYFEVLKVTYEAIKEADKDAKVLNGGMVPLPPEKGEVSDGFYGFWNKVFEMGGSKYIDIVNFHSFSPYEDAIRLKERFGKYVAGKPLWVTEFSATDEYRYVEASKSFGEGVERIFYTAYRAFPEAPEDLITGSLIDFEGNPKRSYYAVKTMNIIIGNFDEVEKLSDALYKFKVNDMIVYVVWSSDQEILEGFEGKLLVVDITAHANLIEAEKLKLGSLPVYIVSGDEKKLKELLSLLEDVERLPPQDMGDDIKKNPVEIPEAFAFRFGGWGHKHDEYAYTPGYRWMKPHPGPFNRYFIEKEKGVYDFSACDEGVKRAQQTGAEIVATIWPYTEWDEEAYKGREGYGEATGGGPFAYVLPSSRFKPYDIQAYKAFVRALVERYDGDGIDDMPGLKYPIKYWEILNEPEAQHDNKYFFKGSGKEYFELVKATYEAVKEADSTAKVVLGGAATLDKESIEWWEEFYSLGGGNYFDIAGIHSYADEKDDFNVDDLKKLLEKYGINKPIWVTEVGPTGEMSREDGIMFAKAAIRAFANGAEVLFFDYKPVAHVMAYIIGDFNRVEKSSEGVYVFETKEDKVYVVWKPGKFPIEGSEIYVADIYGNVRVEDASGIEVGDTPIYLFKSEKILQRLKMFMKAQGEEKNY</sequence>
<evidence type="ECO:0008006" key="7">
    <source>
        <dbReference type="Google" id="ProtNLM"/>
    </source>
</evidence>
<dbReference type="GO" id="GO:0004565">
    <property type="term" value="F:beta-galactosidase activity"/>
    <property type="evidence" value="ECO:0007669"/>
    <property type="project" value="InterPro"/>
</dbReference>
<dbReference type="Gene3D" id="2.115.10.20">
    <property type="entry name" value="Glycosyl hydrolase domain, family 43"/>
    <property type="match status" value="2"/>
</dbReference>
<dbReference type="InterPro" id="IPR024655">
    <property type="entry name" value="Asl1_glyco_hydro_catalytic"/>
</dbReference>
<evidence type="ECO:0000259" key="4">
    <source>
        <dbReference type="Pfam" id="PF11790"/>
    </source>
</evidence>
<evidence type="ECO:0000313" key="5">
    <source>
        <dbReference type="EMBL" id="AGK60917.1"/>
    </source>
</evidence>
<evidence type="ECO:0000256" key="1">
    <source>
        <dbReference type="ARBA" id="ARBA00022801"/>
    </source>
</evidence>
<dbReference type="SUPFAM" id="SSF75005">
    <property type="entry name" value="Arabinanase/levansucrase/invertase"/>
    <property type="match status" value="1"/>
</dbReference>
<dbReference type="InterPro" id="IPR017853">
    <property type="entry name" value="GH"/>
</dbReference>
<gene>
    <name evidence="5" type="ORF">Asulf_00911</name>
</gene>
<dbReference type="Pfam" id="PF02449">
    <property type="entry name" value="Glyco_hydro_42"/>
    <property type="match status" value="1"/>
</dbReference>
<dbReference type="KEGG" id="ast:Asulf_00911"/>